<proteinExistence type="predicted"/>
<accession>A0ABS0J3I6</accession>
<sequence length="120" mass="12917">MHVTPAFSAPHTPIPQALSTLACPHQAQQSATFAQPGVSTELPAPPRRRRRPETCGRPVWSEGRGPAPAPPFLIRWHPADGDTRHEQAATSAEAQALARDARDATATDVAVYRLWSVLPG</sequence>
<evidence type="ECO:0000313" key="2">
    <source>
        <dbReference type="EMBL" id="MBG3876283.1"/>
    </source>
</evidence>
<name>A0ABS0J3I6_9BACT</name>
<dbReference type="RefSeq" id="WP_196608452.1">
    <property type="nucleotide sequence ID" value="NZ_VRYY01000096.1"/>
</dbReference>
<reference evidence="2 3" key="1">
    <citation type="submission" date="2019-08" db="EMBL/GenBank/DDBJ databases">
        <authorList>
            <person name="Luo N."/>
        </authorList>
    </citation>
    <scope>NUCLEOTIDE SEQUENCE [LARGE SCALE GENOMIC DNA]</scope>
    <source>
        <strain evidence="2 3">NCIMB 9442</strain>
    </source>
</reference>
<protein>
    <submittedName>
        <fullName evidence="2">Uncharacterized protein</fullName>
    </submittedName>
</protein>
<organism evidence="2 3">
    <name type="scientific">Nitratidesulfovibrio oxamicus</name>
    <dbReference type="NCBI Taxonomy" id="32016"/>
    <lineage>
        <taxon>Bacteria</taxon>
        <taxon>Pseudomonadati</taxon>
        <taxon>Thermodesulfobacteriota</taxon>
        <taxon>Desulfovibrionia</taxon>
        <taxon>Desulfovibrionales</taxon>
        <taxon>Desulfovibrionaceae</taxon>
        <taxon>Nitratidesulfovibrio</taxon>
    </lineage>
</organism>
<feature type="region of interest" description="Disordered" evidence="1">
    <location>
        <begin position="22"/>
        <end position="72"/>
    </location>
</feature>
<dbReference type="EMBL" id="VRYY01000096">
    <property type="protein sequence ID" value="MBG3876283.1"/>
    <property type="molecule type" value="Genomic_DNA"/>
</dbReference>
<comment type="caution">
    <text evidence="2">The sequence shown here is derived from an EMBL/GenBank/DDBJ whole genome shotgun (WGS) entry which is preliminary data.</text>
</comment>
<evidence type="ECO:0000256" key="1">
    <source>
        <dbReference type="SAM" id="MobiDB-lite"/>
    </source>
</evidence>
<gene>
    <name evidence="2" type="ORF">FVW20_04375</name>
</gene>
<dbReference type="Proteomes" id="UP001194469">
    <property type="component" value="Unassembled WGS sequence"/>
</dbReference>
<keyword evidence="3" id="KW-1185">Reference proteome</keyword>
<evidence type="ECO:0000313" key="3">
    <source>
        <dbReference type="Proteomes" id="UP001194469"/>
    </source>
</evidence>